<comment type="subcellular location">
    <subcellularLocation>
        <location evidence="1">Cell membrane</location>
        <topology evidence="1">Multi-pass membrane protein</topology>
    </subcellularLocation>
</comment>
<gene>
    <name evidence="7" type="ORF">SAMN04487948_11437</name>
</gene>
<feature type="transmembrane region" description="Helical" evidence="6">
    <location>
        <begin position="391"/>
        <end position="411"/>
    </location>
</feature>
<evidence type="ECO:0000256" key="5">
    <source>
        <dbReference type="ARBA" id="ARBA00023136"/>
    </source>
</evidence>
<dbReference type="RefSeq" id="WP_089826817.1">
    <property type="nucleotide sequence ID" value="NZ_FODV01000014.1"/>
</dbReference>
<evidence type="ECO:0000313" key="7">
    <source>
        <dbReference type="EMBL" id="SEP10333.1"/>
    </source>
</evidence>
<dbReference type="PANTHER" id="PTHR30250">
    <property type="entry name" value="PST FAMILY PREDICTED COLANIC ACID TRANSPORTER"/>
    <property type="match status" value="1"/>
</dbReference>
<dbReference type="GO" id="GO:0005886">
    <property type="term" value="C:plasma membrane"/>
    <property type="evidence" value="ECO:0007669"/>
    <property type="project" value="UniProtKB-SubCell"/>
</dbReference>
<keyword evidence="8" id="KW-1185">Reference proteome</keyword>
<feature type="transmembrane region" description="Helical" evidence="6">
    <location>
        <begin position="423"/>
        <end position="444"/>
    </location>
</feature>
<dbReference type="PANTHER" id="PTHR30250:SF11">
    <property type="entry name" value="O-ANTIGEN TRANSPORTER-RELATED"/>
    <property type="match status" value="1"/>
</dbReference>
<feature type="transmembrane region" description="Helical" evidence="6">
    <location>
        <begin position="81"/>
        <end position="108"/>
    </location>
</feature>
<dbReference type="Pfam" id="PF13440">
    <property type="entry name" value="Polysacc_synt_3"/>
    <property type="match status" value="1"/>
</dbReference>
<name>A0A1H8V517_9EURY</name>
<organism evidence="7 8">
    <name type="scientific">Halogranum amylolyticum</name>
    <dbReference type="NCBI Taxonomy" id="660520"/>
    <lineage>
        <taxon>Archaea</taxon>
        <taxon>Methanobacteriati</taxon>
        <taxon>Methanobacteriota</taxon>
        <taxon>Stenosarchaea group</taxon>
        <taxon>Halobacteria</taxon>
        <taxon>Halobacteriales</taxon>
        <taxon>Haloferacaceae</taxon>
    </lineage>
</organism>
<evidence type="ECO:0000256" key="4">
    <source>
        <dbReference type="ARBA" id="ARBA00022989"/>
    </source>
</evidence>
<feature type="transmembrane region" description="Helical" evidence="6">
    <location>
        <begin position="42"/>
        <end position="60"/>
    </location>
</feature>
<evidence type="ECO:0000256" key="1">
    <source>
        <dbReference type="ARBA" id="ARBA00004651"/>
    </source>
</evidence>
<evidence type="ECO:0000256" key="3">
    <source>
        <dbReference type="ARBA" id="ARBA00022692"/>
    </source>
</evidence>
<keyword evidence="3 6" id="KW-0812">Transmembrane</keyword>
<keyword evidence="2" id="KW-1003">Cell membrane</keyword>
<feature type="transmembrane region" description="Helical" evidence="6">
    <location>
        <begin position="218"/>
        <end position="238"/>
    </location>
</feature>
<protein>
    <submittedName>
        <fullName evidence="7">Membrane protein involved in the export of O-antigen and teichoic acid</fullName>
    </submittedName>
</protein>
<proteinExistence type="predicted"/>
<sequence>MDRSTLSAFVSVIGAKAVILLVGILSTPILVRLFTQTQYGDFAFVFSLFSLLMIVVSSGVGDGVRKFLAEDADVDHWEQHVVGFFFQMALLFSLVGAALLVLGGYFLSGRFFKPIFQTYFIVLGILVVAAQFNNFSRRVLMGFGLERISEPLGVLDRALLWIIGLTLVYFGFGVTGLLTGFILSGTVVSVLGIVAVRDRISLWALFTPTPSGFPKREFMTYNVLNVALILLLTSLYHVDILMLQPIGGSGTLGVYKGALKIAEFLWFVPMAIQSVLLHSTSELWSKDATEEITQMATRTTRFVFLTTALLALGLGALADIVVPLYLGESYTPAVVPLLILLPGALGFALARPILAIGQGNGAMKPLLLATGTAAVINLGLNALLIPRYRMIGAAVATSVGYGSMFVFHAITARHIGFDALADIRPVALFVTVTVSGAAIFGLNAALSQPYLRLLVVPPAGFAVFTALTILTGAIDERELAPIFDRLPVSLSS</sequence>
<dbReference type="AlphaFoldDB" id="A0A1H8V517"/>
<feature type="transmembrane region" description="Helical" evidence="6">
    <location>
        <begin position="154"/>
        <end position="172"/>
    </location>
</feature>
<feature type="transmembrane region" description="Helical" evidence="6">
    <location>
        <begin position="333"/>
        <end position="354"/>
    </location>
</feature>
<evidence type="ECO:0000256" key="2">
    <source>
        <dbReference type="ARBA" id="ARBA00022475"/>
    </source>
</evidence>
<feature type="transmembrane region" description="Helical" evidence="6">
    <location>
        <begin position="302"/>
        <end position="327"/>
    </location>
</feature>
<evidence type="ECO:0000313" key="8">
    <source>
        <dbReference type="Proteomes" id="UP000199126"/>
    </source>
</evidence>
<evidence type="ECO:0000256" key="6">
    <source>
        <dbReference type="SAM" id="Phobius"/>
    </source>
</evidence>
<dbReference type="EMBL" id="FODV01000014">
    <property type="protein sequence ID" value="SEP10333.1"/>
    <property type="molecule type" value="Genomic_DNA"/>
</dbReference>
<feature type="transmembrane region" description="Helical" evidence="6">
    <location>
        <begin position="7"/>
        <end position="30"/>
    </location>
</feature>
<reference evidence="8" key="1">
    <citation type="submission" date="2016-10" db="EMBL/GenBank/DDBJ databases">
        <authorList>
            <person name="Varghese N."/>
            <person name="Submissions S."/>
        </authorList>
    </citation>
    <scope>NUCLEOTIDE SEQUENCE [LARGE SCALE GENOMIC DNA]</scope>
    <source>
        <strain evidence="8">CGMCC 1.10121</strain>
    </source>
</reference>
<feature type="transmembrane region" description="Helical" evidence="6">
    <location>
        <begin position="366"/>
        <end position="385"/>
    </location>
</feature>
<feature type="transmembrane region" description="Helical" evidence="6">
    <location>
        <begin position="450"/>
        <end position="470"/>
    </location>
</feature>
<keyword evidence="5 6" id="KW-0472">Membrane</keyword>
<keyword evidence="4 6" id="KW-1133">Transmembrane helix</keyword>
<accession>A0A1H8V517</accession>
<dbReference type="Proteomes" id="UP000199126">
    <property type="component" value="Unassembled WGS sequence"/>
</dbReference>
<dbReference type="InterPro" id="IPR050833">
    <property type="entry name" value="Poly_Biosynth_Transport"/>
</dbReference>
<dbReference type="OrthoDB" id="19148at2157"/>
<feature type="transmembrane region" description="Helical" evidence="6">
    <location>
        <begin position="178"/>
        <end position="197"/>
    </location>
</feature>
<feature type="transmembrane region" description="Helical" evidence="6">
    <location>
        <begin position="114"/>
        <end position="133"/>
    </location>
</feature>